<proteinExistence type="predicted"/>
<dbReference type="EMBL" id="MT142510">
    <property type="protein sequence ID" value="QJA83416.1"/>
    <property type="molecule type" value="Genomic_DNA"/>
</dbReference>
<organism evidence="1">
    <name type="scientific">viral metagenome</name>
    <dbReference type="NCBI Taxonomy" id="1070528"/>
    <lineage>
        <taxon>unclassified sequences</taxon>
        <taxon>metagenomes</taxon>
        <taxon>organismal metagenomes</taxon>
    </lineage>
</organism>
<reference evidence="1" key="1">
    <citation type="submission" date="2020-03" db="EMBL/GenBank/DDBJ databases">
        <title>The deep terrestrial virosphere.</title>
        <authorList>
            <person name="Holmfeldt K."/>
            <person name="Nilsson E."/>
            <person name="Simone D."/>
            <person name="Lopez-Fernandez M."/>
            <person name="Wu X."/>
            <person name="de Brujin I."/>
            <person name="Lundin D."/>
            <person name="Andersson A."/>
            <person name="Bertilsson S."/>
            <person name="Dopson M."/>
        </authorList>
    </citation>
    <scope>NUCLEOTIDE SEQUENCE</scope>
    <source>
        <strain evidence="1">MM415A00288</strain>
        <strain evidence="2">MM415B03353</strain>
    </source>
</reference>
<name>A0A6M3KMZ0_9ZZZZ</name>
<evidence type="ECO:0000313" key="1">
    <source>
        <dbReference type="EMBL" id="QJA83416.1"/>
    </source>
</evidence>
<accession>A0A6M3KMZ0</accession>
<dbReference type="EMBL" id="MT142991">
    <property type="protein sequence ID" value="QJA91494.1"/>
    <property type="molecule type" value="Genomic_DNA"/>
</dbReference>
<protein>
    <submittedName>
        <fullName evidence="1">Uncharacterized protein</fullName>
    </submittedName>
</protein>
<dbReference type="AlphaFoldDB" id="A0A6M3KMZ0"/>
<sequence length="110" mass="13196">MKEDYHIREPQYGAGTTHHWDQEKYGINGIGLATFRIRDKMILKIRYDYYELDRQKVMDFMNEYPNSQEKIKGVQLYVFPIAIMKFLKEGKRPVNKKLIIPKKDKPPTLF</sequence>
<evidence type="ECO:0000313" key="2">
    <source>
        <dbReference type="EMBL" id="QJA91494.1"/>
    </source>
</evidence>
<gene>
    <name evidence="1" type="ORF">MM415A00288_0036</name>
    <name evidence="2" type="ORF">MM415B03353_0012</name>
</gene>